<protein>
    <recommendedName>
        <fullName evidence="3">6-bladed beta-propeller</fullName>
    </recommendedName>
</protein>
<dbReference type="Proteomes" id="UP000391834">
    <property type="component" value="Unassembled WGS sequence"/>
</dbReference>
<name>A0A5M4B4K3_9BACT</name>
<dbReference type="Gene3D" id="2.120.10.30">
    <property type="entry name" value="TolB, C-terminal domain"/>
    <property type="match status" value="1"/>
</dbReference>
<dbReference type="Pfam" id="PF17170">
    <property type="entry name" value="DUF5128"/>
    <property type="match status" value="1"/>
</dbReference>
<dbReference type="InterPro" id="IPR011042">
    <property type="entry name" value="6-blade_b-propeller_TolB-like"/>
</dbReference>
<evidence type="ECO:0000313" key="1">
    <source>
        <dbReference type="EMBL" id="GET35099.1"/>
    </source>
</evidence>
<comment type="caution">
    <text evidence="1">The sequence shown here is derived from an EMBL/GenBank/DDBJ whole genome shotgun (WGS) entry which is preliminary data.</text>
</comment>
<dbReference type="SUPFAM" id="SSF101898">
    <property type="entry name" value="NHL repeat"/>
    <property type="match status" value="1"/>
</dbReference>
<keyword evidence="2" id="KW-1185">Reference proteome</keyword>
<evidence type="ECO:0000313" key="2">
    <source>
        <dbReference type="Proteomes" id="UP000391834"/>
    </source>
</evidence>
<accession>A0A5M4B4K3</accession>
<sequence length="358" mass="41197">MIAFDLKDLNTATNVKLSDLGFSDIEYIPLETNKQCLIGGINRVIAGNGFFLVKYIERILTFRTDGSFVAKIGEKGNGPEEYQLAHDVAIDRTSKNIYVLSGWEQKIYVYTEDGRFIRTIPVPRYSKELTFAGNDILCYSDNTDGLVKNSFNLVDKNGIVIKSFPNKYPFKAQPFVIFYQHEILFYRYGSQVFKKEIYSDTIYAFVKNVFKPKFVLEQGKWLLTPKVRENGDWMKVLKNYITQWNLFEFGDKIYYEFSDKTGRFCFIGSTNSDFRSLTDWEQGFVDDLDGGPNIKLQTVGDDKTVISWVSALALKTYVASDAFKNSKPKYPEKKKELEKLANSLNENDNPVLILVKMK</sequence>
<dbReference type="EMBL" id="BLAX01000001">
    <property type="protein sequence ID" value="GET35099.1"/>
    <property type="molecule type" value="Genomic_DNA"/>
</dbReference>
<evidence type="ECO:0008006" key="3">
    <source>
        <dbReference type="Google" id="ProtNLM"/>
    </source>
</evidence>
<gene>
    <name evidence="1" type="ORF">PbJCM13498_39620</name>
</gene>
<reference evidence="1 2" key="1">
    <citation type="submission" date="2019-10" db="EMBL/GenBank/DDBJ databases">
        <title>Prolixibacter strains distinguished by the presence of nitrate reductase genes were adept at nitrate-dependent anaerobic corrosion of metallic iron and carbon steel.</title>
        <authorList>
            <person name="Iino T."/>
            <person name="Shono N."/>
            <person name="Ito K."/>
            <person name="Nakamura R."/>
            <person name="Sueoka K."/>
            <person name="Harayama S."/>
            <person name="Ohkuma M."/>
        </authorList>
    </citation>
    <scope>NUCLEOTIDE SEQUENCE [LARGE SCALE GENOMIC DNA]</scope>
    <source>
        <strain evidence="1 2">JCM 13498</strain>
    </source>
</reference>
<dbReference type="AlphaFoldDB" id="A0A5M4B4K3"/>
<proteinExistence type="predicted"/>
<organism evidence="1 2">
    <name type="scientific">Prolixibacter bellariivorans</name>
    <dbReference type="NCBI Taxonomy" id="314319"/>
    <lineage>
        <taxon>Bacteria</taxon>
        <taxon>Pseudomonadati</taxon>
        <taxon>Bacteroidota</taxon>
        <taxon>Bacteroidia</taxon>
        <taxon>Marinilabiliales</taxon>
        <taxon>Prolixibacteraceae</taxon>
        <taxon>Prolixibacter</taxon>
    </lineage>
</organism>